<feature type="compositionally biased region" description="Low complexity" evidence="1">
    <location>
        <begin position="91"/>
        <end position="102"/>
    </location>
</feature>
<dbReference type="EMBL" id="JAWDGP010006299">
    <property type="protein sequence ID" value="KAK3743687.1"/>
    <property type="molecule type" value="Genomic_DNA"/>
</dbReference>
<accession>A0AAE0YFR8</accession>
<organism evidence="2 3">
    <name type="scientific">Elysia crispata</name>
    <name type="common">lettuce slug</name>
    <dbReference type="NCBI Taxonomy" id="231223"/>
    <lineage>
        <taxon>Eukaryota</taxon>
        <taxon>Metazoa</taxon>
        <taxon>Spiralia</taxon>
        <taxon>Lophotrochozoa</taxon>
        <taxon>Mollusca</taxon>
        <taxon>Gastropoda</taxon>
        <taxon>Heterobranchia</taxon>
        <taxon>Euthyneura</taxon>
        <taxon>Panpulmonata</taxon>
        <taxon>Sacoglossa</taxon>
        <taxon>Placobranchoidea</taxon>
        <taxon>Plakobranchidae</taxon>
        <taxon>Elysia</taxon>
    </lineage>
</organism>
<keyword evidence="3" id="KW-1185">Reference proteome</keyword>
<sequence length="134" mass="15311">MKEFFDRQELREEALATSLRETLNKISSLTKTVDELQQKQREVERHNRQSGAGSGDISGNRQRRRCFACGELGHFTAASPRSQRYQHYQRDSPQSSSSQRQQTAAEGGRQPVPRLFPSTQASVELRWKGRSETS</sequence>
<feature type="region of interest" description="Disordered" evidence="1">
    <location>
        <begin position="37"/>
        <end position="62"/>
    </location>
</feature>
<reference evidence="2" key="1">
    <citation type="journal article" date="2023" name="G3 (Bethesda)">
        <title>A reference genome for the long-term kleptoplast-retaining sea slug Elysia crispata morphotype clarki.</title>
        <authorList>
            <person name="Eastman K.E."/>
            <person name="Pendleton A.L."/>
            <person name="Shaikh M.A."/>
            <person name="Suttiyut T."/>
            <person name="Ogas R."/>
            <person name="Tomko P."/>
            <person name="Gavelis G."/>
            <person name="Widhalm J.R."/>
            <person name="Wisecaver J.H."/>
        </authorList>
    </citation>
    <scope>NUCLEOTIDE SEQUENCE</scope>
    <source>
        <strain evidence="2">ECLA1</strain>
    </source>
</reference>
<comment type="caution">
    <text evidence="2">The sequence shown here is derived from an EMBL/GenBank/DDBJ whole genome shotgun (WGS) entry which is preliminary data.</text>
</comment>
<dbReference type="InterPro" id="IPR036875">
    <property type="entry name" value="Znf_CCHC_sf"/>
</dbReference>
<evidence type="ECO:0008006" key="4">
    <source>
        <dbReference type="Google" id="ProtNLM"/>
    </source>
</evidence>
<evidence type="ECO:0000313" key="3">
    <source>
        <dbReference type="Proteomes" id="UP001283361"/>
    </source>
</evidence>
<gene>
    <name evidence="2" type="ORF">RRG08_030808</name>
</gene>
<dbReference type="AlphaFoldDB" id="A0AAE0YFR8"/>
<feature type="region of interest" description="Disordered" evidence="1">
    <location>
        <begin position="78"/>
        <end position="134"/>
    </location>
</feature>
<dbReference type="GO" id="GO:0003676">
    <property type="term" value="F:nucleic acid binding"/>
    <property type="evidence" value="ECO:0007669"/>
    <property type="project" value="InterPro"/>
</dbReference>
<feature type="compositionally biased region" description="Basic and acidic residues" evidence="1">
    <location>
        <begin position="37"/>
        <end position="47"/>
    </location>
</feature>
<name>A0AAE0YFR8_9GAST</name>
<feature type="compositionally biased region" description="Basic and acidic residues" evidence="1">
    <location>
        <begin position="125"/>
        <end position="134"/>
    </location>
</feature>
<protein>
    <recommendedName>
        <fullName evidence="4">CCHC-type domain-containing protein</fullName>
    </recommendedName>
</protein>
<evidence type="ECO:0000313" key="2">
    <source>
        <dbReference type="EMBL" id="KAK3743687.1"/>
    </source>
</evidence>
<proteinExistence type="predicted"/>
<evidence type="ECO:0000256" key="1">
    <source>
        <dbReference type="SAM" id="MobiDB-lite"/>
    </source>
</evidence>
<dbReference type="SUPFAM" id="SSF57756">
    <property type="entry name" value="Retrovirus zinc finger-like domains"/>
    <property type="match status" value="1"/>
</dbReference>
<dbReference type="Proteomes" id="UP001283361">
    <property type="component" value="Unassembled WGS sequence"/>
</dbReference>
<dbReference type="GO" id="GO:0008270">
    <property type="term" value="F:zinc ion binding"/>
    <property type="evidence" value="ECO:0007669"/>
    <property type="project" value="InterPro"/>
</dbReference>